<name>A0AAW6DYL3_9FIRM</name>
<dbReference type="RefSeq" id="WP_195551430.1">
    <property type="nucleotide sequence ID" value="NZ_JADMNX010000004.1"/>
</dbReference>
<gene>
    <name evidence="2" type="ORF">PNV70_06725</name>
</gene>
<sequence length="1111" mass="127059">MPKINIQTTKAAMPRCYCYSTPTVLNNNGWVKIGYTEQDDIEDRIRQQLQTAHIPHHTEWSDVAVFADGRTYFRDSDFHAYLKKLGIERMKPMNGDKKQPEWFRISGDESFTLYSKFRRTKGVLDTVGTIAYELRAEQEQAVSQTFDYFMSHEKGEFLWNAKPRFGKTLATYDLCKRLQSTKGDYACNILIVTNRPAIANSWYEDFVKFIGTESGFRFVSEVSALKGKPFVMSREEYTDSLTKELADCIEFVSLQDLKGSLYFGGQHDKLKELVNMQWELLVIDEAHEGVDTSKTDVAFHQIKRNHTLHLSGTPFKALANDKFPSDAIYNWTYADEQKAKAGWNDAERNNPYENLPQLNLFTYQMSEIIHEELQQGVEIEGETEEYAFDLNLFFSVKANGDFVYEESVDRFLEALTSQEKFPFSTPELRGELKHTFWLLDRVQSAKALARKLKAHPVFGEYEIVVAAGDGRLSEEDESQNSYDKVRDAINHHEKTITLSVGQLTTGITIPEWTAVLMLSNIKSPSLYMQAAFRSQNPWRYQENGVLHVKKNAYVFDFDPARTLIIFEEFANDLSSGTSGGKGDSDQRKQNVRELLNFFPVIGEDENGEMIELDAEKVLSIPRKIRSLEVVRRGFMSNFLFQNIANIFNAPPEVVDIISSLPNAPEGALVDVSPETREDLSVNDEGEVELSDEFVIGTAQDVFGDKIYSDISETLERKTEEILAAPESTEDQQISHLQDVFRKELVAPVMQVTNDTYGADLKKRDAQKLQKQLEQKADRLVTQEYGDYSIQKKTLEAQRQDALSHLSETGQTAADVNEQFDTLVQEATDAFKERVSNVLEETVPTLCEKVVKTVETTKRERIKETIEEEVRDHLRGFARTIPSFLMAYGDDETTLSTFDMIIPDDVFYEVTSITLDQFRFLRDGGSYTDAETGEKKRYPGKLFDPVVFDDSIKEFLALRTRLGNYFDESHTEDIFDYIPPQKTNQIFTPKRIVKQMVNMLEQENPGCFDDPSKTFADLYMKSGLYIAEIVKRLFNSDGMKQAFPDKAQRLQHIFEHQVYGLAPTEIIYQIALHFILGFDGGKLIEKHHLRQCDALPLAKNGTLEAKLDSIFG</sequence>
<dbReference type="SUPFAM" id="SSF52540">
    <property type="entry name" value="P-loop containing nucleoside triphosphate hydrolases"/>
    <property type="match status" value="2"/>
</dbReference>
<keyword evidence="2" id="KW-0347">Helicase</keyword>
<organism evidence="2 3">
    <name type="scientific">Ruminococcus bicirculans</name>
    <name type="common">ex Wegman et al. 2014</name>
    <dbReference type="NCBI Taxonomy" id="1160721"/>
    <lineage>
        <taxon>Bacteria</taxon>
        <taxon>Bacillati</taxon>
        <taxon>Bacillota</taxon>
        <taxon>Clostridia</taxon>
        <taxon>Eubacteriales</taxon>
        <taxon>Oscillospiraceae</taxon>
        <taxon>Ruminococcus</taxon>
    </lineage>
</organism>
<dbReference type="Gene3D" id="3.40.50.150">
    <property type="entry name" value="Vaccinia Virus protein VP39"/>
    <property type="match status" value="1"/>
</dbReference>
<dbReference type="GO" id="GO:0005524">
    <property type="term" value="F:ATP binding"/>
    <property type="evidence" value="ECO:0007669"/>
    <property type="project" value="InterPro"/>
</dbReference>
<keyword evidence="2" id="KW-0067">ATP-binding</keyword>
<dbReference type="Pfam" id="PF04851">
    <property type="entry name" value="ResIII"/>
    <property type="match status" value="1"/>
</dbReference>
<comment type="caution">
    <text evidence="2">The sequence shown here is derived from an EMBL/GenBank/DDBJ whole genome shotgun (WGS) entry which is preliminary data.</text>
</comment>
<feature type="domain" description="Helicase ATP-binding" evidence="1">
    <location>
        <begin position="148"/>
        <end position="332"/>
    </location>
</feature>
<dbReference type="InterPro" id="IPR029063">
    <property type="entry name" value="SAM-dependent_MTases_sf"/>
</dbReference>
<dbReference type="GO" id="GO:0003677">
    <property type="term" value="F:DNA binding"/>
    <property type="evidence" value="ECO:0007669"/>
    <property type="project" value="InterPro"/>
</dbReference>
<keyword evidence="2" id="KW-0378">Hydrolase</keyword>
<dbReference type="GO" id="GO:0016787">
    <property type="term" value="F:hydrolase activity"/>
    <property type="evidence" value="ECO:0007669"/>
    <property type="project" value="InterPro"/>
</dbReference>
<dbReference type="PROSITE" id="PS51192">
    <property type="entry name" value="HELICASE_ATP_BIND_1"/>
    <property type="match status" value="1"/>
</dbReference>
<protein>
    <submittedName>
        <fullName evidence="2">DEAD/DEAH box helicase family protein</fullName>
    </submittedName>
</protein>
<dbReference type="InterPro" id="IPR027417">
    <property type="entry name" value="P-loop_NTPase"/>
</dbReference>
<evidence type="ECO:0000259" key="1">
    <source>
        <dbReference type="PROSITE" id="PS51192"/>
    </source>
</evidence>
<reference evidence="2" key="1">
    <citation type="submission" date="2023-01" db="EMBL/GenBank/DDBJ databases">
        <title>Human gut microbiome strain richness.</title>
        <authorList>
            <person name="Chen-Liaw A."/>
        </authorList>
    </citation>
    <scope>NUCLEOTIDE SEQUENCE</scope>
    <source>
        <strain evidence="2">D59st1_B8_D59t2_181005</strain>
    </source>
</reference>
<dbReference type="GO" id="GO:0004386">
    <property type="term" value="F:helicase activity"/>
    <property type="evidence" value="ECO:0007669"/>
    <property type="project" value="UniProtKB-KW"/>
</dbReference>
<dbReference type="Proteomes" id="UP001211421">
    <property type="component" value="Unassembled WGS sequence"/>
</dbReference>
<evidence type="ECO:0000313" key="2">
    <source>
        <dbReference type="EMBL" id="MDB8741761.1"/>
    </source>
</evidence>
<dbReference type="Gene3D" id="3.40.50.300">
    <property type="entry name" value="P-loop containing nucleotide triphosphate hydrolases"/>
    <property type="match status" value="2"/>
</dbReference>
<dbReference type="SMART" id="SM00487">
    <property type="entry name" value="DEXDc"/>
    <property type="match status" value="1"/>
</dbReference>
<proteinExistence type="predicted"/>
<dbReference type="InterPro" id="IPR006935">
    <property type="entry name" value="Helicase/UvrB_N"/>
</dbReference>
<evidence type="ECO:0000313" key="3">
    <source>
        <dbReference type="Proteomes" id="UP001211421"/>
    </source>
</evidence>
<dbReference type="InterPro" id="IPR014001">
    <property type="entry name" value="Helicase_ATP-bd"/>
</dbReference>
<dbReference type="EMBL" id="JAQMLS010000004">
    <property type="protein sequence ID" value="MDB8741761.1"/>
    <property type="molecule type" value="Genomic_DNA"/>
</dbReference>
<dbReference type="AlphaFoldDB" id="A0AAW6DYL3"/>
<keyword evidence="2" id="KW-0547">Nucleotide-binding</keyword>
<accession>A0AAW6DYL3</accession>